<evidence type="ECO:0000313" key="1">
    <source>
        <dbReference type="EMBL" id="MBA2897020.1"/>
    </source>
</evidence>
<dbReference type="EMBL" id="JACDUR010000010">
    <property type="protein sequence ID" value="MBA2897020.1"/>
    <property type="molecule type" value="Genomic_DNA"/>
</dbReference>
<dbReference type="PANTHER" id="PTHR38479">
    <property type="entry name" value="LMO0824 PROTEIN"/>
    <property type="match status" value="1"/>
</dbReference>
<dbReference type="AlphaFoldDB" id="A0A7W0CTU2"/>
<dbReference type="Proteomes" id="UP000530928">
    <property type="component" value="Unassembled WGS sequence"/>
</dbReference>
<accession>A0A7W0CTU2</accession>
<dbReference type="Pfam" id="PF06224">
    <property type="entry name" value="AlkZ-like"/>
    <property type="match status" value="1"/>
</dbReference>
<organism evidence="1 2">
    <name type="scientific">Nonomuraea soli</name>
    <dbReference type="NCBI Taxonomy" id="1032476"/>
    <lineage>
        <taxon>Bacteria</taxon>
        <taxon>Bacillati</taxon>
        <taxon>Actinomycetota</taxon>
        <taxon>Actinomycetes</taxon>
        <taxon>Streptosporangiales</taxon>
        <taxon>Streptosporangiaceae</taxon>
        <taxon>Nonomuraea</taxon>
    </lineage>
</organism>
<evidence type="ECO:0008006" key="3">
    <source>
        <dbReference type="Google" id="ProtNLM"/>
    </source>
</evidence>
<name>A0A7W0CTU2_9ACTN</name>
<protein>
    <recommendedName>
        <fullName evidence="3">Winged helix DNA-binding domain-containing protein</fullName>
    </recommendedName>
</protein>
<dbReference type="PANTHER" id="PTHR38479:SF2">
    <property type="entry name" value="WINGED HELIX DNA-BINDING DOMAIN-CONTAINING PROTEIN"/>
    <property type="match status" value="1"/>
</dbReference>
<evidence type="ECO:0000313" key="2">
    <source>
        <dbReference type="Proteomes" id="UP000530928"/>
    </source>
</evidence>
<sequence>MRALNRTYLHRQLLLERHSMPAIEAVRHLIALQAQEPNWPYLGLWTRLRDFRLDELTELMDGRQAMRTTLIRTTQHLVATDDLRWLRPTVQRVLGRTSLSPYFTGALQGIEVDELVEKARELLDGEVMTRKELGALLGERYPGRDERLLAATAELILPMYHPCCTWGRWGTRPGQTVALVGEMRAPDVRRMVERYLAAYGPATIMDVQAWSGLTKLREVMDEMPLERSGALYDLPDMPEISPDVPAPVRFVPAFDNLILAHKDRTRIISDADRKRVIHGAGMVRPTFLVDGFVHGMWAIKGKALRVLPFRPVPDEDEVYGEATRLAAFLGLAKVELLTPDES</sequence>
<proteinExistence type="predicted"/>
<gene>
    <name evidence="1" type="ORF">HNR30_008416</name>
</gene>
<comment type="caution">
    <text evidence="1">The sequence shown here is derived from an EMBL/GenBank/DDBJ whole genome shotgun (WGS) entry which is preliminary data.</text>
</comment>
<dbReference type="InterPro" id="IPR009351">
    <property type="entry name" value="AlkZ-like"/>
</dbReference>
<reference evidence="1 2" key="1">
    <citation type="submission" date="2020-07" db="EMBL/GenBank/DDBJ databases">
        <title>Genomic Encyclopedia of Type Strains, Phase IV (KMG-IV): sequencing the most valuable type-strain genomes for metagenomic binning, comparative biology and taxonomic classification.</title>
        <authorList>
            <person name="Goeker M."/>
        </authorList>
    </citation>
    <scope>NUCLEOTIDE SEQUENCE [LARGE SCALE GENOMIC DNA]</scope>
    <source>
        <strain evidence="1 2">DSM 45533</strain>
    </source>
</reference>
<dbReference type="RefSeq" id="WP_181615745.1">
    <property type="nucleotide sequence ID" value="NZ_BAABAM010000010.1"/>
</dbReference>
<keyword evidence="2" id="KW-1185">Reference proteome</keyword>